<reference evidence="6" key="1">
    <citation type="submission" date="2023-08" db="EMBL/GenBank/DDBJ databases">
        <title>Black Yeasts Isolated from many extreme environments.</title>
        <authorList>
            <person name="Coleine C."/>
            <person name="Stajich J.E."/>
            <person name="Selbmann L."/>
        </authorList>
    </citation>
    <scope>NUCLEOTIDE SEQUENCE</scope>
    <source>
        <strain evidence="6">CCFEE 5401</strain>
    </source>
</reference>
<dbReference type="Gene3D" id="3.100.10.10">
    <property type="match status" value="1"/>
</dbReference>
<evidence type="ECO:0000313" key="6">
    <source>
        <dbReference type="EMBL" id="KAK5109284.1"/>
    </source>
</evidence>
<dbReference type="Pfam" id="PF00828">
    <property type="entry name" value="Ribosomal_L27A"/>
    <property type="match status" value="1"/>
</dbReference>
<evidence type="ECO:0000313" key="7">
    <source>
        <dbReference type="Proteomes" id="UP001310890"/>
    </source>
</evidence>
<keyword evidence="3" id="KW-0687">Ribonucleoprotein</keyword>
<comment type="similarity">
    <text evidence="1">Belongs to the universal ribosomal protein uL15 family.</text>
</comment>
<evidence type="ECO:0000256" key="1">
    <source>
        <dbReference type="ARBA" id="ARBA00007320"/>
    </source>
</evidence>
<evidence type="ECO:0000256" key="4">
    <source>
        <dbReference type="SAM" id="MobiDB-lite"/>
    </source>
</evidence>
<dbReference type="PANTHER" id="PTHR12934">
    <property type="entry name" value="50S RIBOSOMAL PROTEIN L15"/>
    <property type="match status" value="1"/>
</dbReference>
<dbReference type="HAMAP" id="MF_01341">
    <property type="entry name" value="Ribosomal_uL15"/>
    <property type="match status" value="1"/>
</dbReference>
<dbReference type="InterPro" id="IPR005749">
    <property type="entry name" value="Ribosomal_uL15_bac-type"/>
</dbReference>
<dbReference type="PANTHER" id="PTHR12934:SF11">
    <property type="entry name" value="LARGE RIBOSOMAL SUBUNIT PROTEIN UL15M"/>
    <property type="match status" value="1"/>
</dbReference>
<dbReference type="NCBIfam" id="TIGR01071">
    <property type="entry name" value="rplO_bact"/>
    <property type="match status" value="1"/>
</dbReference>
<organism evidence="6 7">
    <name type="scientific">Meristemomyces frigidus</name>
    <dbReference type="NCBI Taxonomy" id="1508187"/>
    <lineage>
        <taxon>Eukaryota</taxon>
        <taxon>Fungi</taxon>
        <taxon>Dikarya</taxon>
        <taxon>Ascomycota</taxon>
        <taxon>Pezizomycotina</taxon>
        <taxon>Dothideomycetes</taxon>
        <taxon>Dothideomycetidae</taxon>
        <taxon>Mycosphaerellales</taxon>
        <taxon>Teratosphaeriaceae</taxon>
        <taxon>Meristemomyces</taxon>
    </lineage>
</organism>
<accession>A0AAN7TBG2</accession>
<feature type="region of interest" description="Disordered" evidence="4">
    <location>
        <begin position="274"/>
        <end position="309"/>
    </location>
</feature>
<dbReference type="GO" id="GO:0006412">
    <property type="term" value="P:translation"/>
    <property type="evidence" value="ECO:0007669"/>
    <property type="project" value="InterPro"/>
</dbReference>
<evidence type="ECO:0000256" key="2">
    <source>
        <dbReference type="ARBA" id="ARBA00022980"/>
    </source>
</evidence>
<keyword evidence="2" id="KW-0689">Ribosomal protein</keyword>
<comment type="caution">
    <text evidence="6">The sequence shown here is derived from an EMBL/GenBank/DDBJ whole genome shotgun (WGS) entry which is preliminary data.</text>
</comment>
<dbReference type="Proteomes" id="UP001310890">
    <property type="component" value="Unassembled WGS sequence"/>
</dbReference>
<dbReference type="EMBL" id="JAVRRL010000067">
    <property type="protein sequence ID" value="KAK5109284.1"/>
    <property type="molecule type" value="Genomic_DNA"/>
</dbReference>
<evidence type="ECO:0000259" key="5">
    <source>
        <dbReference type="Pfam" id="PF00828"/>
    </source>
</evidence>
<feature type="region of interest" description="Disordered" evidence="4">
    <location>
        <begin position="53"/>
        <end position="86"/>
    </location>
</feature>
<sequence>MPPRLQLLSRASAAVTTHSHQTLAPFLYPCLQQHRNASILSELSDNKGAYNKRIRVGRGPSSGYGKTSGRGHKGQKQHGKVPAGFNGGQTPDWIVNGVRGEKQHFTTEMSPINLNKIQYWINAGRLDPTQPITLKELASSRCIHGVARDGVKLLSRGSEELTTPINIIVSRASASAIAAVEKAGGTVTTRYYTDFAVKKIRAGQMDPIHSLQSRIIMAEDSVEGAEIAADALVEERKRFRFRLPDPTSRKDLEYYRDEGHRGYLSHLVREGHGPSLFFRTPGTGSRSGKKGASRGGAKKGGAAESNRLW</sequence>
<dbReference type="InterPro" id="IPR021131">
    <property type="entry name" value="Ribosomal_uL15/eL18"/>
</dbReference>
<feature type="domain" description="Large ribosomal subunit protein uL15/eL18" evidence="5">
    <location>
        <begin position="111"/>
        <end position="188"/>
    </location>
</feature>
<protein>
    <recommendedName>
        <fullName evidence="5">Large ribosomal subunit protein uL15/eL18 domain-containing protein</fullName>
    </recommendedName>
</protein>
<feature type="compositionally biased region" description="Basic residues" evidence="4">
    <location>
        <begin position="69"/>
        <end position="79"/>
    </location>
</feature>
<dbReference type="FunFam" id="3.100.10.10:FF:000011">
    <property type="entry name" value="50S ribosomal subunit protein L15"/>
    <property type="match status" value="1"/>
</dbReference>
<name>A0AAN7TBG2_9PEZI</name>
<dbReference type="SUPFAM" id="SSF52080">
    <property type="entry name" value="Ribosomal proteins L15p and L18e"/>
    <property type="match status" value="1"/>
</dbReference>
<dbReference type="GO" id="GO:0005762">
    <property type="term" value="C:mitochondrial large ribosomal subunit"/>
    <property type="evidence" value="ECO:0007669"/>
    <property type="project" value="TreeGrafter"/>
</dbReference>
<dbReference type="InterPro" id="IPR030878">
    <property type="entry name" value="Ribosomal_uL15"/>
</dbReference>
<gene>
    <name evidence="6" type="ORF">LTR62_007158</name>
</gene>
<dbReference type="AlphaFoldDB" id="A0AAN7TBG2"/>
<evidence type="ECO:0000256" key="3">
    <source>
        <dbReference type="ARBA" id="ARBA00023274"/>
    </source>
</evidence>
<dbReference type="GO" id="GO:0003735">
    <property type="term" value="F:structural constituent of ribosome"/>
    <property type="evidence" value="ECO:0007669"/>
    <property type="project" value="InterPro"/>
</dbReference>
<proteinExistence type="inferred from homology"/>
<dbReference type="InterPro" id="IPR036227">
    <property type="entry name" value="Ribosomal_uL15/eL18_sf"/>
</dbReference>